<dbReference type="EMBL" id="LMCB01000058">
    <property type="protein sequence ID" value="KZL15852.1"/>
    <property type="molecule type" value="Genomic_DNA"/>
</dbReference>
<gene>
    <name evidence="1" type="ORF">PsAD2_03512</name>
</gene>
<proteinExistence type="predicted"/>
<name>A0A161V9C6_9HYPH</name>
<dbReference type="PATRIC" id="fig|989403.3.peg.3788"/>
<comment type="caution">
    <text evidence="1">The sequence shown here is derived from an EMBL/GenBank/DDBJ whole genome shotgun (WGS) entry which is preliminary data.</text>
</comment>
<dbReference type="STRING" id="989403.SAMN05421798_1436"/>
<reference evidence="1 2" key="1">
    <citation type="journal article" date="2016" name="Front. Microbiol.">
        <title>Comparative Genomic Analysis Reveals a Diverse Repertoire of Genes Involved in Prokaryote-Eukaryote Interactions within the Pseudovibrio Genus.</title>
        <authorList>
            <person name="Romano S."/>
            <person name="Fernandez-Guerra A."/>
            <person name="Reen F.J."/>
            <person name="Glockner F.O."/>
            <person name="Crowley S.P."/>
            <person name="O'Sullivan O."/>
            <person name="Cotter P.D."/>
            <person name="Adams C."/>
            <person name="Dobson A.D."/>
            <person name="O'Gara F."/>
        </authorList>
    </citation>
    <scope>NUCLEOTIDE SEQUENCE [LARGE SCALE GENOMIC DNA]</scope>
    <source>
        <strain evidence="1 2">Ad2</strain>
    </source>
</reference>
<keyword evidence="2" id="KW-1185">Reference proteome</keyword>
<accession>A0A161V9C6</accession>
<sequence>MMPGKGHMLKKIDPVQAPKNDALERFALARFNTSGSDVLEPVVEEIIKRLN</sequence>
<evidence type="ECO:0000313" key="2">
    <source>
        <dbReference type="Proteomes" id="UP000076577"/>
    </source>
</evidence>
<organism evidence="1 2">
    <name type="scientific">Pseudovibrio axinellae</name>
    <dbReference type="NCBI Taxonomy" id="989403"/>
    <lineage>
        <taxon>Bacteria</taxon>
        <taxon>Pseudomonadati</taxon>
        <taxon>Pseudomonadota</taxon>
        <taxon>Alphaproteobacteria</taxon>
        <taxon>Hyphomicrobiales</taxon>
        <taxon>Stappiaceae</taxon>
        <taxon>Pseudovibrio</taxon>
    </lineage>
</organism>
<evidence type="ECO:0000313" key="1">
    <source>
        <dbReference type="EMBL" id="KZL15852.1"/>
    </source>
</evidence>
<dbReference type="AlphaFoldDB" id="A0A161V9C6"/>
<dbReference type="Proteomes" id="UP000076577">
    <property type="component" value="Unassembled WGS sequence"/>
</dbReference>
<protein>
    <submittedName>
        <fullName evidence="1">Uncharacterized protein</fullName>
    </submittedName>
</protein>